<dbReference type="InterPro" id="IPR052958">
    <property type="entry name" value="IFN-induced_PKR_regulator"/>
</dbReference>
<name>A0A1X7U7H9_AMPQE</name>
<accession>A0A1X7U7H9</accession>
<organism evidence="1">
    <name type="scientific">Amphimedon queenslandica</name>
    <name type="common">Sponge</name>
    <dbReference type="NCBI Taxonomy" id="400682"/>
    <lineage>
        <taxon>Eukaryota</taxon>
        <taxon>Metazoa</taxon>
        <taxon>Porifera</taxon>
        <taxon>Demospongiae</taxon>
        <taxon>Heteroscleromorpha</taxon>
        <taxon>Haplosclerida</taxon>
        <taxon>Niphatidae</taxon>
        <taxon>Amphimedon</taxon>
    </lineage>
</organism>
<dbReference type="EnsemblMetazoa" id="Aqu2.1.23459_001">
    <property type="protein sequence ID" value="Aqu2.1.23459_001"/>
    <property type="gene ID" value="Aqu2.1.23459"/>
</dbReference>
<protein>
    <submittedName>
        <fullName evidence="1">Uncharacterized protein</fullName>
    </submittedName>
</protein>
<proteinExistence type="predicted"/>
<dbReference type="PANTHER" id="PTHR46289:SF19">
    <property type="entry name" value="ZINC FINGER MYM-TYPE CONTAINING 1"/>
    <property type="match status" value="1"/>
</dbReference>
<dbReference type="AlphaFoldDB" id="A0A1X7U7H9"/>
<evidence type="ECO:0000313" key="1">
    <source>
        <dbReference type="EnsemblMetazoa" id="Aqu2.1.23459_001"/>
    </source>
</evidence>
<dbReference type="InParanoid" id="A0A1X7U7H9"/>
<dbReference type="PANTHER" id="PTHR46289">
    <property type="entry name" value="52 KDA REPRESSOR OF THE INHIBITOR OF THE PROTEIN KINASE-LIKE PROTEIN-RELATED"/>
    <property type="match status" value="1"/>
</dbReference>
<sequence length="159" mass="17870">MKLSKKQKVEERSCYASDTRWCCQLDLIKAILLTYPAVVQTLENIVQSSDTACSIEAHGILHGIKSFQFISCLIVCKKISGITANLFQMLQSKSIDYASAAAVIETTIQSFADMRSDATQWECLWEEKLAFSNHLECEVEHYPVWVVNPRGPGELPKPL</sequence>
<reference evidence="1" key="1">
    <citation type="submission" date="2017-05" db="UniProtKB">
        <authorList>
            <consortium name="EnsemblMetazoa"/>
        </authorList>
    </citation>
    <scope>IDENTIFICATION</scope>
</reference>